<comment type="subcellular location">
    <subcellularLocation>
        <location evidence="1">Membrane</location>
        <topology evidence="1">Multi-pass membrane protein</topology>
    </subcellularLocation>
    <subcellularLocation>
        <location evidence="11">Mitochondrion inner membrane</location>
        <topology evidence="11">Multi-pass membrane protein</topology>
    </subcellularLocation>
</comment>
<keyword evidence="5 12" id="KW-0812">Transmembrane</keyword>
<dbReference type="InterPro" id="IPR035908">
    <property type="entry name" value="F0_ATP_A_sf"/>
</dbReference>
<dbReference type="CTD" id="4508"/>
<dbReference type="PRINTS" id="PR00123">
    <property type="entry name" value="ATPASEA"/>
</dbReference>
<dbReference type="GO" id="GO:0005743">
    <property type="term" value="C:mitochondrial inner membrane"/>
    <property type="evidence" value="ECO:0007669"/>
    <property type="project" value="UniProtKB-SubCell"/>
</dbReference>
<dbReference type="Pfam" id="PF00119">
    <property type="entry name" value="ATP-synt_A"/>
    <property type="match status" value="1"/>
</dbReference>
<dbReference type="PANTHER" id="PTHR11410:SF0">
    <property type="entry name" value="ATP SYNTHASE SUBUNIT A"/>
    <property type="match status" value="1"/>
</dbReference>
<dbReference type="GeneID" id="6000127"/>
<dbReference type="GO" id="GO:0045259">
    <property type="term" value="C:proton-transporting ATP synthase complex"/>
    <property type="evidence" value="ECO:0007669"/>
    <property type="project" value="UniProtKB-KW"/>
</dbReference>
<dbReference type="GO" id="GO:0046933">
    <property type="term" value="F:proton-transporting ATP synthase activity, rotational mechanism"/>
    <property type="evidence" value="ECO:0007669"/>
    <property type="project" value="TreeGrafter"/>
</dbReference>
<dbReference type="Gene3D" id="1.20.120.220">
    <property type="entry name" value="ATP synthase, F0 complex, subunit A"/>
    <property type="match status" value="1"/>
</dbReference>
<evidence type="ECO:0000256" key="10">
    <source>
        <dbReference type="ARBA" id="ARBA00023310"/>
    </source>
</evidence>
<keyword evidence="3" id="KW-0813">Transport</keyword>
<comment type="similarity">
    <text evidence="2">Belongs to the ATPase A chain family.</text>
</comment>
<evidence type="ECO:0000256" key="2">
    <source>
        <dbReference type="ARBA" id="ARBA00006810"/>
    </source>
</evidence>
<sequence length="233" mass="26625">MKLMMLVDIFSSFDGNNYFIFSSIITWGTVWVFVLMMMSVSWFCFDKMNMMFLMFSDFFYSMSMSTNSRYLNGYLTIILSLFIFLIISNLSGLIPYFFSTTAHLVVTLSIALPLWLVVIFSAVIFNFKNWSSHYVSEQSMIVLGFVLGSLELISILIRPITLSVRMTANLSAGHIIMGLVGCLLSAGMLNVGILSWSIVAFFQIIYFMFEMVIMMVQSYVMTILLALYCNEHP</sequence>
<dbReference type="InterPro" id="IPR000568">
    <property type="entry name" value="ATP_synth_F0_asu"/>
</dbReference>
<dbReference type="SUPFAM" id="SSF81336">
    <property type="entry name" value="F1F0 ATP synthase subunit A"/>
    <property type="match status" value="1"/>
</dbReference>
<accession>B1B1V9</accession>
<organism evidence="13">
    <name type="scientific">Loxocorone allax</name>
    <name type="common">Goblet worm</name>
    <name type="synonym">Loxosomella allax</name>
    <dbReference type="NCBI Taxonomy" id="393181"/>
    <lineage>
        <taxon>Eukaryota</taxon>
        <taxon>Metazoa</taxon>
        <taxon>Spiralia</taxon>
        <taxon>Lophotrochozoa</taxon>
        <taxon>Entoprocta</taxon>
        <taxon>Loxosomatidae</taxon>
        <taxon>Loxocorone</taxon>
    </lineage>
</organism>
<dbReference type="AlphaFoldDB" id="B1B1V9"/>
<feature type="transmembrane region" description="Helical" evidence="12">
    <location>
        <begin position="20"/>
        <end position="45"/>
    </location>
</feature>
<dbReference type="RefSeq" id="YP_001718391.1">
    <property type="nucleotide sequence ID" value="NC_010431.1"/>
</dbReference>
<geneLocation type="mitochondrion" evidence="13"/>
<keyword evidence="9 12" id="KW-0472">Membrane</keyword>
<evidence type="ECO:0000256" key="5">
    <source>
        <dbReference type="ARBA" id="ARBA00022692"/>
    </source>
</evidence>
<keyword evidence="13" id="KW-0496">Mitochondrion</keyword>
<feature type="transmembrane region" description="Helical" evidence="12">
    <location>
        <begin position="71"/>
        <end position="98"/>
    </location>
</feature>
<keyword evidence="10" id="KW-0066">ATP synthesis</keyword>
<evidence type="ECO:0000313" key="13">
    <source>
        <dbReference type="EMBL" id="BAG12576.1"/>
    </source>
</evidence>
<gene>
    <name evidence="13" type="primary">atp6</name>
</gene>
<evidence type="ECO:0000256" key="7">
    <source>
        <dbReference type="ARBA" id="ARBA00022989"/>
    </source>
</evidence>
<evidence type="ECO:0000256" key="12">
    <source>
        <dbReference type="SAM" id="Phobius"/>
    </source>
</evidence>
<evidence type="ECO:0000256" key="3">
    <source>
        <dbReference type="ARBA" id="ARBA00022448"/>
    </source>
</evidence>
<feature type="transmembrane region" description="Helical" evidence="12">
    <location>
        <begin position="139"/>
        <end position="160"/>
    </location>
</feature>
<dbReference type="EMBL" id="AB264799">
    <property type="protein sequence ID" value="BAG12576.1"/>
    <property type="molecule type" value="Genomic_DNA"/>
</dbReference>
<name>B1B1V9_LOXAA</name>
<dbReference type="InterPro" id="IPR045083">
    <property type="entry name" value="ATP_synth_F0_asu_bact/mt"/>
</dbReference>
<evidence type="ECO:0000256" key="1">
    <source>
        <dbReference type="ARBA" id="ARBA00004141"/>
    </source>
</evidence>
<dbReference type="CDD" id="cd00310">
    <property type="entry name" value="ATP-synt_Fo_a_6"/>
    <property type="match status" value="1"/>
</dbReference>
<keyword evidence="6" id="KW-0375">Hydrogen ion transport</keyword>
<feature type="transmembrane region" description="Helical" evidence="12">
    <location>
        <begin position="104"/>
        <end position="127"/>
    </location>
</feature>
<evidence type="ECO:0000256" key="11">
    <source>
        <dbReference type="RuleBase" id="RU004450"/>
    </source>
</evidence>
<evidence type="ECO:0000256" key="4">
    <source>
        <dbReference type="ARBA" id="ARBA00022547"/>
    </source>
</evidence>
<feature type="transmembrane region" description="Helical" evidence="12">
    <location>
        <begin position="205"/>
        <end position="228"/>
    </location>
</feature>
<keyword evidence="7 12" id="KW-1133">Transmembrane helix</keyword>
<keyword evidence="8" id="KW-0406">Ion transport</keyword>
<feature type="transmembrane region" description="Helical" evidence="12">
    <location>
        <begin position="172"/>
        <end position="193"/>
    </location>
</feature>
<evidence type="ECO:0000256" key="8">
    <source>
        <dbReference type="ARBA" id="ARBA00023065"/>
    </source>
</evidence>
<protein>
    <recommendedName>
        <fullName evidence="11">ATP synthase subunit a</fullName>
    </recommendedName>
</protein>
<dbReference type="NCBIfam" id="TIGR01131">
    <property type="entry name" value="ATP_synt_6_or_A"/>
    <property type="match status" value="1"/>
</dbReference>
<reference evidence="13" key="1">
    <citation type="journal article" date="2008" name="Mol. Phylogenet. Evol.">
        <title>Complete nucleotide sequences of mitochondrial genomes of two solitary entoprocts, Loxocorone allax and Loxosomella aloxiata: Implications for lophotrochozoan phylogeny.</title>
        <authorList>
            <person name="Yokobori S."/>
            <person name="Iseto T."/>
            <person name="Asakawa S."/>
            <person name="Sasaki T."/>
            <person name="Shimizu N."/>
            <person name="Yamagishi A."/>
            <person name="Oshima T."/>
            <person name="Hirose E."/>
        </authorList>
    </citation>
    <scope>NUCLEOTIDE SEQUENCE</scope>
</reference>
<dbReference type="PANTHER" id="PTHR11410">
    <property type="entry name" value="ATP SYNTHASE SUBUNIT A"/>
    <property type="match status" value="1"/>
</dbReference>
<proteinExistence type="inferred from homology"/>
<evidence type="ECO:0000256" key="9">
    <source>
        <dbReference type="ARBA" id="ARBA00023136"/>
    </source>
</evidence>
<evidence type="ECO:0000256" key="6">
    <source>
        <dbReference type="ARBA" id="ARBA00022781"/>
    </source>
</evidence>
<keyword evidence="4" id="KW-0138">CF(0)</keyword>